<sequence>MKTNKPLKLVTNSALVALTLSIASCGGGGESSEPDPAPTPTPPPAPAPNPTPEPLTQDQAFEQYLTALTSRVIVTGYQNFQTQAQALMATTAAECQNAGASNEANDFTNIKTSWRAASQAWQAIIWLKQGPAGDSNNRFKIQAWPDANNTITHGVSALEANPETVTAETVAAGLAGSQGLSAMEYILYRTQATPVDPVFEAKECEVLSAIATNVHNLSVSFTTAWQASDGIQQELINGTGNYSSRKDAIEEIVSDLLAYSEIVKDDKLTEGLTNTARAENAVSDLTTFNVRANIDSFAKAVTADDDFGLDDVLIRAHEQDAIATQLIESYTASIAAAAALDDSFQTEAGSVEGQARINALADAMDVTQDLIDTELVQALDINPGFNSNDGD</sequence>
<evidence type="ECO:0000313" key="6">
    <source>
        <dbReference type="EMBL" id="REL27800.1"/>
    </source>
</evidence>
<dbReference type="PROSITE" id="PS51257">
    <property type="entry name" value="PROKAR_LIPOPROTEIN"/>
    <property type="match status" value="1"/>
</dbReference>
<dbReference type="RefSeq" id="WP_116008867.1">
    <property type="nucleotide sequence ID" value="NZ_QUOU01000001.1"/>
</dbReference>
<dbReference type="InterPro" id="IPR034984">
    <property type="entry name" value="Imelysin-like_IPPA"/>
</dbReference>
<evidence type="ECO:0000313" key="7">
    <source>
        <dbReference type="Proteomes" id="UP000256478"/>
    </source>
</evidence>
<feature type="region of interest" description="Disordered" evidence="3">
    <location>
        <begin position="25"/>
        <end position="56"/>
    </location>
</feature>
<gene>
    <name evidence="6" type="ORF">DXX93_15360</name>
</gene>
<dbReference type="EMBL" id="QUOU01000001">
    <property type="protein sequence ID" value="REL27800.1"/>
    <property type="molecule type" value="Genomic_DNA"/>
</dbReference>
<dbReference type="GO" id="GO:0030313">
    <property type="term" value="C:cell envelope"/>
    <property type="evidence" value="ECO:0007669"/>
    <property type="project" value="UniProtKB-SubCell"/>
</dbReference>
<evidence type="ECO:0000259" key="5">
    <source>
        <dbReference type="Pfam" id="PF09375"/>
    </source>
</evidence>
<evidence type="ECO:0000256" key="2">
    <source>
        <dbReference type="ARBA" id="ARBA00022729"/>
    </source>
</evidence>
<reference evidence="6 7" key="1">
    <citation type="submission" date="2018-08" db="EMBL/GenBank/DDBJ databases">
        <title>Thalassotalea euphylliae genome.</title>
        <authorList>
            <person name="Summers S."/>
            <person name="Rice S.A."/>
            <person name="Freckelton M.L."/>
            <person name="Nedved B.T."/>
            <person name="Hadfield M.G."/>
        </authorList>
    </citation>
    <scope>NUCLEOTIDE SEQUENCE [LARGE SCALE GENOMIC DNA]</scope>
    <source>
        <strain evidence="6 7">H1</strain>
    </source>
</reference>
<evidence type="ECO:0000256" key="3">
    <source>
        <dbReference type="SAM" id="MobiDB-lite"/>
    </source>
</evidence>
<dbReference type="AlphaFoldDB" id="A0A3E0TTN6"/>
<name>A0A3E0TTN6_9GAMM</name>
<dbReference type="InterPro" id="IPR018976">
    <property type="entry name" value="Imelysin-like"/>
</dbReference>
<keyword evidence="2 4" id="KW-0732">Signal</keyword>
<proteinExistence type="predicted"/>
<feature type="signal peptide" evidence="4">
    <location>
        <begin position="1"/>
        <end position="25"/>
    </location>
</feature>
<comment type="subcellular location">
    <subcellularLocation>
        <location evidence="1">Cell envelope</location>
    </subcellularLocation>
</comment>
<dbReference type="OrthoDB" id="5729110at2"/>
<evidence type="ECO:0000256" key="1">
    <source>
        <dbReference type="ARBA" id="ARBA00004196"/>
    </source>
</evidence>
<dbReference type="Proteomes" id="UP000256478">
    <property type="component" value="Unassembled WGS sequence"/>
</dbReference>
<accession>A0A3E0TTN6</accession>
<feature type="compositionally biased region" description="Pro residues" evidence="3">
    <location>
        <begin position="35"/>
        <end position="53"/>
    </location>
</feature>
<dbReference type="CDD" id="cd14659">
    <property type="entry name" value="Imelysin-like_IPPA"/>
    <property type="match status" value="1"/>
</dbReference>
<feature type="domain" description="Imelysin-like" evidence="5">
    <location>
        <begin position="73"/>
        <end position="365"/>
    </location>
</feature>
<dbReference type="InterPro" id="IPR038352">
    <property type="entry name" value="Imelysin_sf"/>
</dbReference>
<dbReference type="Gene3D" id="1.20.1420.20">
    <property type="entry name" value="M75 peptidase, HXXE motif"/>
    <property type="match status" value="1"/>
</dbReference>
<evidence type="ECO:0000256" key="4">
    <source>
        <dbReference type="SAM" id="SignalP"/>
    </source>
</evidence>
<organism evidence="6 7">
    <name type="scientific">Thalassotalea euphylliae</name>
    <dbReference type="NCBI Taxonomy" id="1655234"/>
    <lineage>
        <taxon>Bacteria</taxon>
        <taxon>Pseudomonadati</taxon>
        <taxon>Pseudomonadota</taxon>
        <taxon>Gammaproteobacteria</taxon>
        <taxon>Alteromonadales</taxon>
        <taxon>Colwelliaceae</taxon>
        <taxon>Thalassotalea</taxon>
    </lineage>
</organism>
<feature type="chain" id="PRO_5017676747" description="Imelysin-like domain-containing protein" evidence="4">
    <location>
        <begin position="26"/>
        <end position="391"/>
    </location>
</feature>
<protein>
    <recommendedName>
        <fullName evidence="5">Imelysin-like domain-containing protein</fullName>
    </recommendedName>
</protein>
<comment type="caution">
    <text evidence="6">The sequence shown here is derived from an EMBL/GenBank/DDBJ whole genome shotgun (WGS) entry which is preliminary data.</text>
</comment>
<dbReference type="Pfam" id="PF09375">
    <property type="entry name" value="Peptidase_M75"/>
    <property type="match status" value="1"/>
</dbReference>